<evidence type="ECO:0000313" key="3">
    <source>
        <dbReference type="Proteomes" id="UP000245884"/>
    </source>
</evidence>
<dbReference type="Proteomes" id="UP000245884">
    <property type="component" value="Unassembled WGS sequence"/>
</dbReference>
<feature type="region of interest" description="Disordered" evidence="1">
    <location>
        <begin position="1"/>
        <end position="59"/>
    </location>
</feature>
<evidence type="ECO:0000313" key="2">
    <source>
        <dbReference type="EMBL" id="PWN27560.1"/>
    </source>
</evidence>
<proteinExistence type="predicted"/>
<dbReference type="RefSeq" id="XP_025362172.1">
    <property type="nucleotide sequence ID" value="XM_025508271.1"/>
</dbReference>
<feature type="compositionally biased region" description="Polar residues" evidence="1">
    <location>
        <begin position="36"/>
        <end position="57"/>
    </location>
</feature>
<reference evidence="2 3" key="1">
    <citation type="journal article" date="2018" name="Mol. Biol. Evol.">
        <title>Broad Genomic Sampling Reveals a Smut Pathogenic Ancestry of the Fungal Clade Ustilaginomycotina.</title>
        <authorList>
            <person name="Kijpornyongpan T."/>
            <person name="Mondo S.J."/>
            <person name="Barry K."/>
            <person name="Sandor L."/>
            <person name="Lee J."/>
            <person name="Lipzen A."/>
            <person name="Pangilinan J."/>
            <person name="LaButti K."/>
            <person name="Hainaut M."/>
            <person name="Henrissat B."/>
            <person name="Grigoriev I.V."/>
            <person name="Spatafora J.W."/>
            <person name="Aime M.C."/>
        </authorList>
    </citation>
    <scope>NUCLEOTIDE SEQUENCE [LARGE SCALE GENOMIC DNA]</scope>
    <source>
        <strain evidence="2 3">MCA 5214</strain>
    </source>
</reference>
<accession>A0A316UQJ6</accession>
<organism evidence="2 3">
    <name type="scientific">Jaminaea rosea</name>
    <dbReference type="NCBI Taxonomy" id="1569628"/>
    <lineage>
        <taxon>Eukaryota</taxon>
        <taxon>Fungi</taxon>
        <taxon>Dikarya</taxon>
        <taxon>Basidiomycota</taxon>
        <taxon>Ustilaginomycotina</taxon>
        <taxon>Exobasidiomycetes</taxon>
        <taxon>Microstromatales</taxon>
        <taxon>Microstromatales incertae sedis</taxon>
        <taxon>Jaminaea</taxon>
    </lineage>
</organism>
<sequence>MNTNNKRPHSPDATTSAKKVNDDVSAPTDRPHLAPINTNLPLTLTSANTTNEPSTSALPPVVADITEPAREADPAWESESSPIEVPGSPTLEAPLAYYRSTAPNALPAGIAPAPRIDASLCLPGLFRLVVSIWLRHLAACNATDEDVFDGDLPLVMLDGQIWWGYDRALYTKYGNAAIAKAALHYARHALQLDLIHLANRTDELSHSEQNDIFDKWIDGAVQLYSKDTLVEVIWGEAGPPRGFQGKALPEKRRWVVEELWKRCAEMDVPDAKLMVSMRLLSSADIQIELTLSSLSPRSSPYLYARPHLQTHLAIQFNYELDMNISLTDALNAGLGKRPKTLTFPSTVCPISENVKGEERRHYSEWKEEFQRNEPRILAAHLSYDEVDGIAAMMKAYSPYQLRWILSVLWPSVHGRPVQAYVQEAKATQLEVAEALSIVLFANHSDCFKDLKLSDIFANEGILRSIEKRQAKESADIKAKGAKLHAREVKKRTRVSVRAFFNKLAGNSAAREPPQGDRNEKTKELSEWLFADWQRSQTCPSCSQTVTTITYGEQGNEEVDAEDRYHPWNASLDRVVPEHEGGSYWVVSNREMLCWACNALKGNFSQTQARQLVQQLITVGLDRSHLVQRRIVLRNDAKLPQVAPLPFFLDEIRAWSKQQEIVLGSRCLESQKKAAQGGKGKVKKMLTSAQELTKMMLELVVAPGDKVQLHCGVVVPIDYVSIDRLNSEDDYRASNLRPTLYGINAVIKDVDDDTGFWDWMCSARSKLSS</sequence>
<evidence type="ECO:0000256" key="1">
    <source>
        <dbReference type="SAM" id="MobiDB-lite"/>
    </source>
</evidence>
<dbReference type="Gene3D" id="1.10.30.50">
    <property type="match status" value="1"/>
</dbReference>
<dbReference type="AlphaFoldDB" id="A0A316UQJ6"/>
<keyword evidence="3" id="KW-1185">Reference proteome</keyword>
<protein>
    <submittedName>
        <fullName evidence="2">Uncharacterized protein</fullName>
    </submittedName>
</protein>
<dbReference type="EMBL" id="KZ819668">
    <property type="protein sequence ID" value="PWN27560.1"/>
    <property type="molecule type" value="Genomic_DNA"/>
</dbReference>
<dbReference type="GeneID" id="37030094"/>
<name>A0A316UQJ6_9BASI</name>
<gene>
    <name evidence="2" type="ORF">BDZ90DRAFT_260628</name>
</gene>